<protein>
    <submittedName>
        <fullName evidence="1">Uncharacterized protein</fullName>
    </submittedName>
</protein>
<evidence type="ECO:0000313" key="2">
    <source>
        <dbReference type="Proteomes" id="UP001054945"/>
    </source>
</evidence>
<sequence>MLIWPRLSYQYPRIFLVFWNASNKMGEKNNNKCPKISFRSAVEVPPQINEGKMCSSPSSKTFCSESILKSLSLEASERRMWCPNLESPDQF</sequence>
<name>A0AAV4UYC0_CAEEX</name>
<organism evidence="1 2">
    <name type="scientific">Caerostris extrusa</name>
    <name type="common">Bark spider</name>
    <name type="synonym">Caerostris bankana</name>
    <dbReference type="NCBI Taxonomy" id="172846"/>
    <lineage>
        <taxon>Eukaryota</taxon>
        <taxon>Metazoa</taxon>
        <taxon>Ecdysozoa</taxon>
        <taxon>Arthropoda</taxon>
        <taxon>Chelicerata</taxon>
        <taxon>Arachnida</taxon>
        <taxon>Araneae</taxon>
        <taxon>Araneomorphae</taxon>
        <taxon>Entelegynae</taxon>
        <taxon>Araneoidea</taxon>
        <taxon>Araneidae</taxon>
        <taxon>Caerostris</taxon>
    </lineage>
</organism>
<keyword evidence="2" id="KW-1185">Reference proteome</keyword>
<dbReference type="Proteomes" id="UP001054945">
    <property type="component" value="Unassembled WGS sequence"/>
</dbReference>
<reference evidence="1 2" key="1">
    <citation type="submission" date="2021-06" db="EMBL/GenBank/DDBJ databases">
        <title>Caerostris extrusa draft genome.</title>
        <authorList>
            <person name="Kono N."/>
            <person name="Arakawa K."/>
        </authorList>
    </citation>
    <scope>NUCLEOTIDE SEQUENCE [LARGE SCALE GENOMIC DNA]</scope>
</reference>
<evidence type="ECO:0000313" key="1">
    <source>
        <dbReference type="EMBL" id="GIY62716.1"/>
    </source>
</evidence>
<proteinExistence type="predicted"/>
<dbReference type="AlphaFoldDB" id="A0AAV4UYC0"/>
<comment type="caution">
    <text evidence="1">The sequence shown here is derived from an EMBL/GenBank/DDBJ whole genome shotgun (WGS) entry which is preliminary data.</text>
</comment>
<accession>A0AAV4UYC0</accession>
<gene>
    <name evidence="1" type="ORF">CEXT_287901</name>
</gene>
<dbReference type="EMBL" id="BPLR01013656">
    <property type="protein sequence ID" value="GIY62716.1"/>
    <property type="molecule type" value="Genomic_DNA"/>
</dbReference>